<feature type="binding site" evidence="5">
    <location>
        <position position="363"/>
    </location>
    <ligand>
        <name>Zn(2+)</name>
        <dbReference type="ChEBI" id="CHEBI:29105"/>
    </ligand>
</feature>
<comment type="cofactor">
    <cofactor evidence="5">
        <name>Zn(2+)</name>
        <dbReference type="ChEBI" id="CHEBI:29105"/>
    </cofactor>
    <text evidence="5">Binds 1 zinc ion per subunit.</text>
</comment>
<evidence type="ECO:0000313" key="7">
    <source>
        <dbReference type="EMBL" id="KIV93158.1"/>
    </source>
</evidence>
<proteinExistence type="inferred from homology"/>
<dbReference type="HOGENOM" id="CLU_037350_1_0_1"/>
<dbReference type="Gene3D" id="3.20.20.105">
    <property type="entry name" value="Queuine tRNA-ribosyltransferase-like"/>
    <property type="match status" value="1"/>
</dbReference>
<dbReference type="InterPro" id="IPR028592">
    <property type="entry name" value="QTRTD1"/>
</dbReference>
<dbReference type="InterPro" id="IPR050852">
    <property type="entry name" value="Queuine_tRNA-ribosyltrfase"/>
</dbReference>
<feature type="binding site" evidence="5">
    <location>
        <position position="334"/>
    </location>
    <ligand>
        <name>Zn(2+)</name>
        <dbReference type="ChEBI" id="CHEBI:29105"/>
    </ligand>
</feature>
<feature type="binding site" evidence="5">
    <location>
        <position position="337"/>
    </location>
    <ligand>
        <name>Zn(2+)</name>
        <dbReference type="ChEBI" id="CHEBI:29105"/>
    </ligand>
</feature>
<dbReference type="Pfam" id="PF01702">
    <property type="entry name" value="TGT"/>
    <property type="match status" value="1"/>
</dbReference>
<sequence length="472" mass="51291">MEASDSATVAQLPDDMIKFTVQHVAALESGARLASLTVQNRPSIQTPHYLVPTSRGVIPHLSPDTLQRHTNISAVYIGLEDFIEKSVATAPIFKTPVQDGTSILRRYIGLPQQCLTVLGPRRVPVLPAPAHNTNSSIAISTSVGFRFLEAQEYNKSLDILKADISLSLTDVITKDTSSSKRIEKSADRTHAWLRDWVDSRQGKPGAGSIFASIPAVPEQRLSFYFSDLQDEFEPHVSGLALYSSSTIPSLAPSLKSKPTIGLYDPSTPQEVLARVHNGTDLLTVPFITQASERGIALTFTYPGAPDSTPKPLGIDLWSTTHATDTSALSPSCPCYTCTRHHRAYVHHLLQANEMVGWTLLQIHNFHVIDTFFASVRTSISNDTFDQDKANFERTYESEMPQTTGHGPRLRGYQATSVGGGESKLNAKAWGKVDDQVQKLAEAQATGASSTLASLDGDAMVIEEHGLGSRTNG</sequence>
<dbReference type="GO" id="GO:0005737">
    <property type="term" value="C:cytoplasm"/>
    <property type="evidence" value="ECO:0007669"/>
    <property type="project" value="UniProtKB-SubCell"/>
</dbReference>
<evidence type="ECO:0000313" key="8">
    <source>
        <dbReference type="Proteomes" id="UP000054302"/>
    </source>
</evidence>
<comment type="subunit">
    <text evidence="5">Heterodimer of a catalytic subunit and an accessory subunit.</text>
</comment>
<evidence type="ECO:0000256" key="5">
    <source>
        <dbReference type="HAMAP-Rule" id="MF_03043"/>
    </source>
</evidence>
<dbReference type="STRING" id="212818.A0A0D2A269"/>
<feature type="binding site" evidence="5">
    <location>
        <position position="332"/>
    </location>
    <ligand>
        <name>Zn(2+)</name>
        <dbReference type="ChEBI" id="CHEBI:29105"/>
    </ligand>
</feature>
<dbReference type="OrthoDB" id="27601at2759"/>
<dbReference type="EMBL" id="KN847522">
    <property type="protein sequence ID" value="KIV93158.1"/>
    <property type="molecule type" value="Genomic_DNA"/>
</dbReference>
<comment type="subcellular location">
    <subcellularLocation>
        <location evidence="5">Cytoplasm</location>
    </subcellularLocation>
</comment>
<name>A0A0D2A269_EXOME</name>
<dbReference type="InterPro" id="IPR036511">
    <property type="entry name" value="TGT-like_sf"/>
</dbReference>
<dbReference type="VEuPathDB" id="FungiDB:PV10_04396"/>
<dbReference type="AlphaFoldDB" id="A0A0D2A269"/>
<evidence type="ECO:0000256" key="3">
    <source>
        <dbReference type="ARBA" id="ARBA00022723"/>
    </source>
</evidence>
<dbReference type="PANTHER" id="PTHR46064">
    <property type="entry name" value="QUEUINE TRNA-RIBOSYLTRANSFERASE ACCESSORY SUBUNIT 2"/>
    <property type="match status" value="1"/>
</dbReference>
<evidence type="ECO:0000259" key="6">
    <source>
        <dbReference type="Pfam" id="PF01702"/>
    </source>
</evidence>
<keyword evidence="8" id="KW-1185">Reference proteome</keyword>
<organism evidence="7 8">
    <name type="scientific">Exophiala mesophila</name>
    <name type="common">Black yeast-like fungus</name>
    <dbReference type="NCBI Taxonomy" id="212818"/>
    <lineage>
        <taxon>Eukaryota</taxon>
        <taxon>Fungi</taxon>
        <taxon>Dikarya</taxon>
        <taxon>Ascomycota</taxon>
        <taxon>Pezizomycotina</taxon>
        <taxon>Eurotiomycetes</taxon>
        <taxon>Chaetothyriomycetidae</taxon>
        <taxon>Chaetothyriales</taxon>
        <taxon>Herpotrichiellaceae</taxon>
        <taxon>Exophiala</taxon>
    </lineage>
</organism>
<dbReference type="Proteomes" id="UP000054302">
    <property type="component" value="Unassembled WGS sequence"/>
</dbReference>
<comment type="similarity">
    <text evidence="5">Belongs to the queuine tRNA-ribosyltransferase family. QTRT2 subfamily.</text>
</comment>
<evidence type="ECO:0000256" key="1">
    <source>
        <dbReference type="ARBA" id="ARBA00022490"/>
    </source>
</evidence>
<keyword evidence="2 5" id="KW-0819">tRNA processing</keyword>
<keyword evidence="3 5" id="KW-0479">Metal-binding</keyword>
<dbReference type="NCBIfam" id="TIGR00449">
    <property type="entry name" value="tgt_general"/>
    <property type="match status" value="1"/>
</dbReference>
<dbReference type="HAMAP" id="MF_03043">
    <property type="entry name" value="QTRT2"/>
    <property type="match status" value="1"/>
</dbReference>
<dbReference type="GO" id="GO:0006400">
    <property type="term" value="P:tRNA modification"/>
    <property type="evidence" value="ECO:0007669"/>
    <property type="project" value="InterPro"/>
</dbReference>
<evidence type="ECO:0000256" key="2">
    <source>
        <dbReference type="ARBA" id="ARBA00022694"/>
    </source>
</evidence>
<comment type="function">
    <text evidence="5">Non-catalytic subunit of the queuine tRNA-ribosyltransferase (TGT) that catalyzes the base-exchange of a guanine (G) residue with queuine (Q) at position 34 (anticodon wobble position) in tRNAs with GU(N) anticodons (tRNA-Asp, -Asn, -His and -Tyr), resulting in the hypermodified nucleoside queuosine (7-(((4,5-cis-dihydroxy-2-cyclopenten-1-yl)amino)methyl)-7-deazaguanosine).</text>
</comment>
<keyword evidence="4 5" id="KW-0862">Zinc</keyword>
<dbReference type="GeneID" id="27322241"/>
<dbReference type="RefSeq" id="XP_016224732.1">
    <property type="nucleotide sequence ID" value="XM_016368944.1"/>
</dbReference>
<dbReference type="OMA" id="VPHIAHD"/>
<feature type="domain" description="tRNA-guanine(15) transglycosylase-like" evidence="6">
    <location>
        <begin position="30"/>
        <end position="396"/>
    </location>
</feature>
<protein>
    <recommendedName>
        <fullName evidence="5">Queuine tRNA-ribosyltransferase accessory subunit 2</fullName>
    </recommendedName>
    <alternativeName>
        <fullName evidence="5">Queuine tRNA-ribosyltransferase domain-containing protein 1</fullName>
    </alternativeName>
</protein>
<dbReference type="GO" id="GO:0008479">
    <property type="term" value="F:tRNA-guanosine(34) queuine transglycosylase activity"/>
    <property type="evidence" value="ECO:0007669"/>
    <property type="project" value="UniProtKB-UniRule"/>
</dbReference>
<dbReference type="PANTHER" id="PTHR46064:SF1">
    <property type="entry name" value="QUEUINE TRNA-RIBOSYLTRANSFERASE ACCESSORY SUBUNIT 2"/>
    <property type="match status" value="1"/>
</dbReference>
<dbReference type="GO" id="GO:0046872">
    <property type="term" value="F:metal ion binding"/>
    <property type="evidence" value="ECO:0007669"/>
    <property type="project" value="UniProtKB-KW"/>
</dbReference>
<gene>
    <name evidence="7" type="ORF">PV10_04396</name>
</gene>
<dbReference type="SUPFAM" id="SSF51713">
    <property type="entry name" value="tRNA-guanine transglycosylase"/>
    <property type="match status" value="1"/>
</dbReference>
<dbReference type="InterPro" id="IPR002616">
    <property type="entry name" value="tRNA_ribo_trans-like"/>
</dbReference>
<keyword evidence="1 5" id="KW-0963">Cytoplasm</keyword>
<evidence type="ECO:0000256" key="4">
    <source>
        <dbReference type="ARBA" id="ARBA00022833"/>
    </source>
</evidence>
<reference evidence="7 8" key="1">
    <citation type="submission" date="2015-01" db="EMBL/GenBank/DDBJ databases">
        <title>The Genome Sequence of Exophiala mesophila CBS40295.</title>
        <authorList>
            <consortium name="The Broad Institute Genomics Platform"/>
            <person name="Cuomo C."/>
            <person name="de Hoog S."/>
            <person name="Gorbushina A."/>
            <person name="Stielow B."/>
            <person name="Teixiera M."/>
            <person name="Abouelleil A."/>
            <person name="Chapman S.B."/>
            <person name="Priest M."/>
            <person name="Young S.K."/>
            <person name="Wortman J."/>
            <person name="Nusbaum C."/>
            <person name="Birren B."/>
        </authorList>
    </citation>
    <scope>NUCLEOTIDE SEQUENCE [LARGE SCALE GENOMIC DNA]</scope>
    <source>
        <strain evidence="7 8">CBS 40295</strain>
    </source>
</reference>
<accession>A0A0D2A269</accession>